<gene>
    <name evidence="1" type="ORF">QUF54_07340</name>
</gene>
<keyword evidence="2" id="KW-1185">Reference proteome</keyword>
<accession>A0ABT7VU79</accession>
<comment type="caution">
    <text evidence="1">The sequence shown here is derived from an EMBL/GenBank/DDBJ whole genome shotgun (WGS) entry which is preliminary data.</text>
</comment>
<evidence type="ECO:0000313" key="1">
    <source>
        <dbReference type="EMBL" id="MDM8563150.1"/>
    </source>
</evidence>
<evidence type="ECO:0000313" key="2">
    <source>
        <dbReference type="Proteomes" id="UP001171945"/>
    </source>
</evidence>
<sequence length="36" mass="4209">MAGLNREEFLLSLSSLQVSPFQYTVQEIEEELRDVH</sequence>
<proteinExistence type="predicted"/>
<dbReference type="Pfam" id="PF03683">
    <property type="entry name" value="UPF0175"/>
    <property type="match status" value="1"/>
</dbReference>
<protein>
    <submittedName>
        <fullName evidence="1">UPF0175 family protein</fullName>
    </submittedName>
</protein>
<dbReference type="Proteomes" id="UP001171945">
    <property type="component" value="Unassembled WGS sequence"/>
</dbReference>
<reference evidence="1" key="1">
    <citation type="submission" date="2023-06" db="EMBL/GenBank/DDBJ databases">
        <title>Uncultivated large filamentous bacteria from sulfidic sediments reveal new species and different genomic features in energy metabolism and defense.</title>
        <authorList>
            <person name="Fonseca A."/>
        </authorList>
    </citation>
    <scope>NUCLEOTIDE SEQUENCE</scope>
    <source>
        <strain evidence="1">HSG4</strain>
    </source>
</reference>
<name>A0ABT7VU79_9GAMM</name>
<organism evidence="1 2">
    <name type="scientific">Candidatus Marithioploca araucensis</name>
    <dbReference type="NCBI Taxonomy" id="70273"/>
    <lineage>
        <taxon>Bacteria</taxon>
        <taxon>Pseudomonadati</taxon>
        <taxon>Pseudomonadota</taxon>
        <taxon>Gammaproteobacteria</taxon>
        <taxon>Thiotrichales</taxon>
        <taxon>Thiotrichaceae</taxon>
        <taxon>Candidatus Marithioploca</taxon>
    </lineage>
</organism>
<dbReference type="EMBL" id="JAUCGM010000475">
    <property type="protein sequence ID" value="MDM8563150.1"/>
    <property type="molecule type" value="Genomic_DNA"/>
</dbReference>
<dbReference type="InterPro" id="IPR005368">
    <property type="entry name" value="UPF0175"/>
</dbReference>